<proteinExistence type="predicted"/>
<keyword evidence="1" id="KW-0472">Membrane</keyword>
<evidence type="ECO:0000256" key="1">
    <source>
        <dbReference type="SAM" id="Phobius"/>
    </source>
</evidence>
<feature type="transmembrane region" description="Helical" evidence="1">
    <location>
        <begin position="12"/>
        <end position="31"/>
    </location>
</feature>
<sequence>MVSFSAVDIAEVLIIIVVFTIGVGGFMYAALKDDEKK</sequence>
<organism evidence="2">
    <name type="scientific">hydrothermal vent metagenome</name>
    <dbReference type="NCBI Taxonomy" id="652676"/>
    <lineage>
        <taxon>unclassified sequences</taxon>
        <taxon>metagenomes</taxon>
        <taxon>ecological metagenomes</taxon>
    </lineage>
</organism>
<accession>A0A1W1CC96</accession>
<reference evidence="2" key="1">
    <citation type="submission" date="2016-10" db="EMBL/GenBank/DDBJ databases">
        <authorList>
            <person name="de Groot N.N."/>
        </authorList>
    </citation>
    <scope>NUCLEOTIDE SEQUENCE</scope>
</reference>
<keyword evidence="1" id="KW-0812">Transmembrane</keyword>
<evidence type="ECO:0000313" key="2">
    <source>
        <dbReference type="EMBL" id="SFV63331.1"/>
    </source>
</evidence>
<protein>
    <submittedName>
        <fullName evidence="2">Uncharacterized protein</fullName>
    </submittedName>
</protein>
<name>A0A1W1CC96_9ZZZZ</name>
<dbReference type="EMBL" id="FPHF01000070">
    <property type="protein sequence ID" value="SFV63331.1"/>
    <property type="molecule type" value="Genomic_DNA"/>
</dbReference>
<dbReference type="AlphaFoldDB" id="A0A1W1CC96"/>
<gene>
    <name evidence="2" type="ORF">MNB_SM-4-101</name>
</gene>
<keyword evidence="1" id="KW-1133">Transmembrane helix</keyword>